<dbReference type="GO" id="GO:0008318">
    <property type="term" value="F:protein prenyltransferase activity"/>
    <property type="evidence" value="ECO:0007669"/>
    <property type="project" value="InterPro"/>
</dbReference>
<keyword evidence="4" id="KW-0677">Repeat</keyword>
<keyword evidence="3" id="KW-0808">Transferase</keyword>
<keyword evidence="6" id="KW-1185">Reference proteome</keyword>
<evidence type="ECO:0000256" key="3">
    <source>
        <dbReference type="ARBA" id="ARBA00022679"/>
    </source>
</evidence>
<dbReference type="PANTHER" id="PTHR11129:SF3">
    <property type="entry name" value="PROTEIN PRENYLTRANSFERASE ALPHA SUBUNIT REPEAT-CONTAINING PROTEIN 1"/>
    <property type="match status" value="1"/>
</dbReference>
<gene>
    <name evidence="5" type="ORF">KHLLAP_LOCUS12045</name>
</gene>
<evidence type="ECO:0000256" key="1">
    <source>
        <dbReference type="ARBA" id="ARBA00006734"/>
    </source>
</evidence>
<dbReference type="EMBL" id="CAUWAG010000018">
    <property type="protein sequence ID" value="CAJ2511577.1"/>
    <property type="molecule type" value="Genomic_DNA"/>
</dbReference>
<name>A0AAI8VUZ3_9PEZI</name>
<comment type="similarity">
    <text evidence="1">Belongs to the protein prenyltransferase subunit alpha family.</text>
</comment>
<evidence type="ECO:0000313" key="5">
    <source>
        <dbReference type="EMBL" id="CAJ2511577.1"/>
    </source>
</evidence>
<comment type="caution">
    <text evidence="5">The sequence shown here is derived from an EMBL/GenBank/DDBJ whole genome shotgun (WGS) entry which is preliminary data.</text>
</comment>
<dbReference type="Proteomes" id="UP001295740">
    <property type="component" value="Unassembled WGS sequence"/>
</dbReference>
<dbReference type="SUPFAM" id="SSF48439">
    <property type="entry name" value="Protein prenylyltransferase"/>
    <property type="match status" value="1"/>
</dbReference>
<evidence type="ECO:0000256" key="4">
    <source>
        <dbReference type="ARBA" id="ARBA00022737"/>
    </source>
</evidence>
<keyword evidence="2" id="KW-0637">Prenyltransferase</keyword>
<dbReference type="GO" id="GO:0005737">
    <property type="term" value="C:cytoplasm"/>
    <property type="evidence" value="ECO:0007669"/>
    <property type="project" value="TreeGrafter"/>
</dbReference>
<dbReference type="AlphaFoldDB" id="A0AAI8VUZ3"/>
<evidence type="ECO:0000313" key="6">
    <source>
        <dbReference type="Proteomes" id="UP001295740"/>
    </source>
</evidence>
<evidence type="ECO:0000256" key="2">
    <source>
        <dbReference type="ARBA" id="ARBA00022602"/>
    </source>
</evidence>
<protein>
    <submittedName>
        <fullName evidence="5">Uu.00g072020.m01.CDS01</fullName>
    </submittedName>
</protein>
<organism evidence="5 6">
    <name type="scientific">Anthostomella pinea</name>
    <dbReference type="NCBI Taxonomy" id="933095"/>
    <lineage>
        <taxon>Eukaryota</taxon>
        <taxon>Fungi</taxon>
        <taxon>Dikarya</taxon>
        <taxon>Ascomycota</taxon>
        <taxon>Pezizomycotina</taxon>
        <taxon>Sordariomycetes</taxon>
        <taxon>Xylariomycetidae</taxon>
        <taxon>Xylariales</taxon>
        <taxon>Xylariaceae</taxon>
        <taxon>Anthostomella</taxon>
    </lineage>
</organism>
<dbReference type="Gene3D" id="1.25.40.120">
    <property type="entry name" value="Protein prenylyltransferase"/>
    <property type="match status" value="1"/>
</dbReference>
<dbReference type="PANTHER" id="PTHR11129">
    <property type="entry name" value="PROTEIN FARNESYLTRANSFERASE ALPHA SUBUNIT/RAB GERANYLGERANYL TRANSFERASE ALPHA SUBUNIT"/>
    <property type="match status" value="1"/>
</dbReference>
<proteinExistence type="inferred from homology"/>
<dbReference type="InterPro" id="IPR002088">
    <property type="entry name" value="Prenyl_trans_a"/>
</dbReference>
<accession>A0AAI8VUZ3</accession>
<dbReference type="Pfam" id="PF01239">
    <property type="entry name" value="PPTA"/>
    <property type="match status" value="1"/>
</dbReference>
<sequence length="347" mass="39113">MSRSLDKETAAQLKAQDPKPVYHDISSVLSNLPGSQLLEIELLGKSLPLEPGVNFLQDGAAVAIPKLRLVQAFLVARRILQKHLESSPKSISSDVLAATAVLLLMDPEHLTAANVRKRAVIMIMEDGDQVELVLKKDKQFVDSLLTARLHRHTKSPNLWSHRRWLLNICKAHGVVLDVRHDITQVVMVAGDRHPRNYVAWNHARFLLDMDSRLAASIAADIKEFCLRHHTDTSGWNFLLCAIGRIDDEHTRLRTCSTLVADILEVVESFRWANESVWVFLRTIMAAEGVRGQQFESFIAINHKISSLMSEDNPHQRLLGRAQRWCDKYRVAGCLGPEGQRQLESPQA</sequence>
<reference evidence="5" key="1">
    <citation type="submission" date="2023-10" db="EMBL/GenBank/DDBJ databases">
        <authorList>
            <person name="Hackl T."/>
        </authorList>
    </citation>
    <scope>NUCLEOTIDE SEQUENCE</scope>
</reference>